<dbReference type="Proteomes" id="UP000051658">
    <property type="component" value="Unassembled WGS sequence"/>
</dbReference>
<dbReference type="PATRIC" id="fig|1449336.4.peg.2040"/>
<proteinExistence type="inferred from homology"/>
<comment type="similarity">
    <text evidence="1">Belongs to the glycosyl hydrolase 20 family.</text>
</comment>
<comment type="caution">
    <text evidence="4">The sequence shown here is derived from an EMBL/GenBank/DDBJ whole genome shotgun (WGS) entry which is preliminary data.</text>
</comment>
<keyword evidence="5" id="KW-1185">Reference proteome</keyword>
<dbReference type="InterPro" id="IPR015883">
    <property type="entry name" value="Glyco_hydro_20_cat"/>
</dbReference>
<dbReference type="Pfam" id="PF00728">
    <property type="entry name" value="Glyco_hydro_20"/>
    <property type="match status" value="1"/>
</dbReference>
<dbReference type="InterPro" id="IPR052764">
    <property type="entry name" value="GH20_Enzymes"/>
</dbReference>
<name>A0A0R2HWY2_CARDV</name>
<dbReference type="CDD" id="cd06564">
    <property type="entry name" value="GH20_DspB_LnbB-like"/>
    <property type="match status" value="1"/>
</dbReference>
<gene>
    <name evidence="4" type="ORF">IV74_GL002003</name>
</gene>
<keyword evidence="2" id="KW-0378">Hydrolase</keyword>
<dbReference type="InterPro" id="IPR017853">
    <property type="entry name" value="GH"/>
</dbReference>
<dbReference type="GeneID" id="89588996"/>
<evidence type="ECO:0000313" key="4">
    <source>
        <dbReference type="EMBL" id="KRN54420.1"/>
    </source>
</evidence>
<dbReference type="GO" id="GO:0005975">
    <property type="term" value="P:carbohydrate metabolic process"/>
    <property type="evidence" value="ECO:0007669"/>
    <property type="project" value="InterPro"/>
</dbReference>
<dbReference type="AlphaFoldDB" id="A0A0R2HWY2"/>
<dbReference type="eggNOG" id="COG3525">
    <property type="taxonomic scope" value="Bacteria"/>
</dbReference>
<dbReference type="RefSeq" id="WP_051915627.1">
    <property type="nucleotide sequence ID" value="NZ_JQBS01000035.1"/>
</dbReference>
<dbReference type="SUPFAM" id="SSF51445">
    <property type="entry name" value="(Trans)glycosidases"/>
    <property type="match status" value="1"/>
</dbReference>
<reference evidence="4 5" key="1">
    <citation type="journal article" date="2015" name="Genome Announc.">
        <title>Expanding the biotechnology potential of lactobacilli through comparative genomics of 213 strains and associated genera.</title>
        <authorList>
            <person name="Sun Z."/>
            <person name="Harris H.M."/>
            <person name="McCann A."/>
            <person name="Guo C."/>
            <person name="Argimon S."/>
            <person name="Zhang W."/>
            <person name="Yang X."/>
            <person name="Jeffery I.B."/>
            <person name="Cooney J.C."/>
            <person name="Kagawa T.F."/>
            <person name="Liu W."/>
            <person name="Song Y."/>
            <person name="Salvetti E."/>
            <person name="Wrobel A."/>
            <person name="Rasinkangas P."/>
            <person name="Parkhill J."/>
            <person name="Rea M.C."/>
            <person name="O'Sullivan O."/>
            <person name="Ritari J."/>
            <person name="Douillard F.P."/>
            <person name="Paul Ross R."/>
            <person name="Yang R."/>
            <person name="Briner A.E."/>
            <person name="Felis G.E."/>
            <person name="de Vos W.M."/>
            <person name="Barrangou R."/>
            <person name="Klaenhammer T.R."/>
            <person name="Caufield P.W."/>
            <person name="Cui Y."/>
            <person name="Zhang H."/>
            <person name="O'Toole P.W."/>
        </authorList>
    </citation>
    <scope>NUCLEOTIDE SEQUENCE [LARGE SCALE GENOMIC DNA]</scope>
    <source>
        <strain evidence="4 5">DSM 20623</strain>
    </source>
</reference>
<evidence type="ECO:0000256" key="1">
    <source>
        <dbReference type="ARBA" id="ARBA00006285"/>
    </source>
</evidence>
<evidence type="ECO:0000256" key="2">
    <source>
        <dbReference type="ARBA" id="ARBA00022801"/>
    </source>
</evidence>
<dbReference type="PANTHER" id="PTHR43678:SF1">
    <property type="entry name" value="BETA-N-ACETYLHEXOSAMINIDASE"/>
    <property type="match status" value="1"/>
</dbReference>
<accession>A0A0R2HWY2</accession>
<protein>
    <submittedName>
        <fullName evidence="4">Beta-N-acetylglucosaminidase</fullName>
    </submittedName>
</protein>
<feature type="domain" description="Glycoside hydrolase family 20 catalytic" evidence="3">
    <location>
        <begin position="27"/>
        <end position="297"/>
    </location>
</feature>
<dbReference type="GO" id="GO:0004563">
    <property type="term" value="F:beta-N-acetylhexosaminidase activity"/>
    <property type="evidence" value="ECO:0007669"/>
    <property type="project" value="UniProtKB-ARBA"/>
</dbReference>
<evidence type="ECO:0000313" key="5">
    <source>
        <dbReference type="Proteomes" id="UP000051658"/>
    </source>
</evidence>
<evidence type="ECO:0000259" key="3">
    <source>
        <dbReference type="Pfam" id="PF00728"/>
    </source>
</evidence>
<dbReference type="PANTHER" id="PTHR43678">
    <property type="entry name" value="PUTATIVE (AFU_ORTHOLOGUE AFUA_2G00640)-RELATED"/>
    <property type="match status" value="1"/>
</dbReference>
<dbReference type="Gene3D" id="3.20.20.80">
    <property type="entry name" value="Glycosidases"/>
    <property type="match status" value="1"/>
</dbReference>
<organism evidence="4 5">
    <name type="scientific">Carnobacterium divergens DSM 20623</name>
    <dbReference type="NCBI Taxonomy" id="1449336"/>
    <lineage>
        <taxon>Bacteria</taxon>
        <taxon>Bacillati</taxon>
        <taxon>Bacillota</taxon>
        <taxon>Bacilli</taxon>
        <taxon>Lactobacillales</taxon>
        <taxon>Carnobacteriaceae</taxon>
        <taxon>Carnobacterium</taxon>
    </lineage>
</organism>
<sequence length="365" mass="41361">MEKNKNELHGQSKQQDTLVNNEKKIISIDAGRKYISKAELKEIINQANLMGYTGMGLIVGNNGLRFLLDDMTVTINEKVYKNDEVGAALLKGNQHYYNDPNGNALTQAEMDELLQFASEKEIEIIPVINSPGHMDTIIAIMKELKILNPAFKSSKSTIDLDNDLAVAFTKAIVKNYVAYFSTYAEIINFGCDEYANDVVEDGGWVAIQKQGTYQKFIAYANELALMAKTYKMKPMIFNDGVYYNNDDTFGRFDKDFIIAYWTSGWENYDVALPEYLVEKGHPILNTNDEWYWVIGRKTIADGYYNFNQAVEGITHLEASMVKGAKGPLATIGNMQGIWSDEPNQPLDLSDLFKLMHLYSDKYLKE</sequence>
<dbReference type="EMBL" id="JQBS01000035">
    <property type="protein sequence ID" value="KRN54420.1"/>
    <property type="molecule type" value="Genomic_DNA"/>
</dbReference>